<dbReference type="Proteomes" id="UP000476338">
    <property type="component" value="Unassembled WGS sequence"/>
</dbReference>
<keyword evidence="1 6" id="KW-0575">Peroxidase</keyword>
<keyword evidence="9" id="KW-1185">Reference proteome</keyword>
<dbReference type="RefSeq" id="WP_154570491.1">
    <property type="nucleotide sequence ID" value="NZ_VWSJ01000008.1"/>
</dbReference>
<reference evidence="8 9" key="2">
    <citation type="submission" date="2020-03" db="EMBL/GenBank/DDBJ databases">
        <title>Campylobacter portucalensis sp. nov., a new species of Campylobacter isolated from the reproductive tract of bulls.</title>
        <authorList>
            <person name="Silva M.F."/>
            <person name="Pereira G."/>
            <person name="Carneiro C."/>
            <person name="Hemphill A."/>
            <person name="Mateus L."/>
            <person name="Lopes-Da-Costa L."/>
            <person name="Silva E."/>
        </authorList>
    </citation>
    <scope>NUCLEOTIDE SEQUENCE [LARGE SCALE GENOMIC DNA]</scope>
    <source>
        <strain evidence="8 9">FMV-PI01</strain>
    </source>
</reference>
<comment type="catalytic activity">
    <reaction evidence="6">
        <text>a hydroperoxide + [thioredoxin]-dithiol = an alcohol + [thioredoxin]-disulfide + H2O</text>
        <dbReference type="Rhea" id="RHEA:62620"/>
        <dbReference type="Rhea" id="RHEA-COMP:10698"/>
        <dbReference type="Rhea" id="RHEA-COMP:10700"/>
        <dbReference type="ChEBI" id="CHEBI:15377"/>
        <dbReference type="ChEBI" id="CHEBI:29950"/>
        <dbReference type="ChEBI" id="CHEBI:30879"/>
        <dbReference type="ChEBI" id="CHEBI:35924"/>
        <dbReference type="ChEBI" id="CHEBI:50058"/>
        <dbReference type="EC" id="1.11.1.24"/>
    </reaction>
</comment>
<evidence type="ECO:0000256" key="2">
    <source>
        <dbReference type="ARBA" id="ARBA00022862"/>
    </source>
</evidence>
<feature type="active site" description="Cysteine sulfenic acid (-SOH) intermediate" evidence="6">
    <location>
        <position position="60"/>
    </location>
</feature>
<dbReference type="CDD" id="cd03014">
    <property type="entry name" value="PRX_Atyp2cys"/>
    <property type="match status" value="1"/>
</dbReference>
<dbReference type="EC" id="1.11.1.24" evidence="6"/>
<dbReference type="HAMAP" id="MF_00269">
    <property type="entry name" value="Tpx"/>
    <property type="match status" value="1"/>
</dbReference>
<dbReference type="Pfam" id="PF08534">
    <property type="entry name" value="Redoxin"/>
    <property type="match status" value="1"/>
</dbReference>
<dbReference type="InterPro" id="IPR002065">
    <property type="entry name" value="TPX"/>
</dbReference>
<feature type="domain" description="Thioredoxin" evidence="7">
    <location>
        <begin position="18"/>
        <end position="170"/>
    </location>
</feature>
<dbReference type="Gene3D" id="3.40.30.10">
    <property type="entry name" value="Glutaredoxin"/>
    <property type="match status" value="1"/>
</dbReference>
<dbReference type="InterPro" id="IPR050455">
    <property type="entry name" value="Tpx_Peroxidase_subfamily"/>
</dbReference>
<evidence type="ECO:0000259" key="7">
    <source>
        <dbReference type="PROSITE" id="PS51352"/>
    </source>
</evidence>
<keyword evidence="2 6" id="KW-0049">Antioxidant</keyword>
<comment type="caution">
    <text evidence="8">The sequence shown here is derived from an EMBL/GenBank/DDBJ whole genome shotgun (WGS) entry which is preliminary data.</text>
</comment>
<dbReference type="SUPFAM" id="SSF52833">
    <property type="entry name" value="Thioredoxin-like"/>
    <property type="match status" value="1"/>
</dbReference>
<dbReference type="InterPro" id="IPR018219">
    <property type="entry name" value="Tpx_CS"/>
</dbReference>
<reference evidence="8 9" key="1">
    <citation type="submission" date="2019-09" db="EMBL/GenBank/DDBJ databases">
        <authorList>
            <person name="Silva M."/>
            <person name="Pereira G."/>
            <person name="Lopes-Da-Costa L."/>
            <person name="Silva E."/>
        </authorList>
    </citation>
    <scope>NUCLEOTIDE SEQUENCE [LARGE SCALE GENOMIC DNA]</scope>
    <source>
        <strain evidence="8 9">FMV-PI01</strain>
    </source>
</reference>
<sequence>MATVTLGGEVVNLAGDELSIGDMAPVVELVGRDLASVKVGGSSDFIQVIASVPSLDTGVCATETRKFNQNVANLSDVKLTVVSMDLPFAMGRFCSTEGIDNVEVGSDFRSKEFAKKYGVLIEDGKLKGLTARAIFVIGKDGAIIHKEIVSEITQEPNYDAIKKVVGGGCGCGGCGCH</sequence>
<dbReference type="AlphaFoldDB" id="A0A6L5WIC5"/>
<dbReference type="PROSITE" id="PS51352">
    <property type="entry name" value="THIOREDOXIN_2"/>
    <property type="match status" value="1"/>
</dbReference>
<accession>A0A6L5WIC5</accession>
<protein>
    <recommendedName>
        <fullName evidence="6">Thiol peroxidase</fullName>
        <shortName evidence="6">Tpx</shortName>
        <ecNumber evidence="6">1.11.1.24</ecNumber>
    </recommendedName>
    <alternativeName>
        <fullName evidence="6">Peroxiredoxin tpx</fullName>
        <shortName evidence="6">Prx</shortName>
    </alternativeName>
    <alternativeName>
        <fullName evidence="6">Thioredoxin peroxidase</fullName>
    </alternativeName>
    <alternativeName>
        <fullName evidence="6">Thioredoxin-dependent peroxiredoxin</fullName>
    </alternativeName>
</protein>
<evidence type="ECO:0000256" key="1">
    <source>
        <dbReference type="ARBA" id="ARBA00022559"/>
    </source>
</evidence>
<dbReference type="PROSITE" id="PS01265">
    <property type="entry name" value="TPX"/>
    <property type="match status" value="1"/>
</dbReference>
<comment type="miscellaneous">
    <text evidence="6">The active site is a conserved redox-active cysteine residue, the peroxidatic cysteine (C(P)), which makes the nucleophilic attack on the peroxide substrate. The peroxide oxidizes the C(P)-SH to cysteine sulfenic acid (C(P)-SOH), which then reacts with another cysteine residue, the resolving cysteine (C(R)), to form a disulfide bridge. The disulfide is subsequently reduced by an appropriate electron donor to complete the catalytic cycle. In this atypical 2-Cys peroxiredoxin, C(R) is present in the same subunit to form an intramolecular disulfide. The disulfide is subsequently reduced by thioredoxin.</text>
</comment>
<dbReference type="PANTHER" id="PTHR43110:SF1">
    <property type="entry name" value="THIOL PEROXIDASE"/>
    <property type="match status" value="1"/>
</dbReference>
<dbReference type="InterPro" id="IPR036249">
    <property type="entry name" value="Thioredoxin-like_sf"/>
</dbReference>
<keyword evidence="3 6" id="KW-0560">Oxidoreductase</keyword>
<keyword evidence="4 6" id="KW-1015">Disulfide bond</keyword>
<evidence type="ECO:0000256" key="6">
    <source>
        <dbReference type="HAMAP-Rule" id="MF_00269"/>
    </source>
</evidence>
<dbReference type="PANTHER" id="PTHR43110">
    <property type="entry name" value="THIOL PEROXIDASE"/>
    <property type="match status" value="1"/>
</dbReference>
<evidence type="ECO:0000313" key="9">
    <source>
        <dbReference type="Proteomes" id="UP000476338"/>
    </source>
</evidence>
<evidence type="ECO:0000313" key="8">
    <source>
        <dbReference type="EMBL" id="MSN96222.1"/>
    </source>
</evidence>
<dbReference type="InterPro" id="IPR013740">
    <property type="entry name" value="Redoxin"/>
</dbReference>
<proteinExistence type="inferred from homology"/>
<dbReference type="InterPro" id="IPR013766">
    <property type="entry name" value="Thioredoxin_domain"/>
</dbReference>
<dbReference type="EMBL" id="VWSJ01000008">
    <property type="protein sequence ID" value="MSN96222.1"/>
    <property type="molecule type" value="Genomic_DNA"/>
</dbReference>
<organism evidence="8 9">
    <name type="scientific">Campylobacter portucalensis</name>
    <dbReference type="NCBI Taxonomy" id="2608384"/>
    <lineage>
        <taxon>Bacteria</taxon>
        <taxon>Pseudomonadati</taxon>
        <taxon>Campylobacterota</taxon>
        <taxon>Epsilonproteobacteria</taxon>
        <taxon>Campylobacterales</taxon>
        <taxon>Campylobacteraceae</taxon>
        <taxon>Campylobacter</taxon>
    </lineage>
</organism>
<evidence type="ECO:0000256" key="4">
    <source>
        <dbReference type="ARBA" id="ARBA00023157"/>
    </source>
</evidence>
<dbReference type="GO" id="GO:0008379">
    <property type="term" value="F:thioredoxin peroxidase activity"/>
    <property type="evidence" value="ECO:0007669"/>
    <property type="project" value="UniProtKB-UniRule"/>
</dbReference>
<dbReference type="NCBIfam" id="NF001808">
    <property type="entry name" value="PRK00522.1"/>
    <property type="match status" value="1"/>
</dbReference>
<keyword evidence="5 6" id="KW-0676">Redox-active center</keyword>
<name>A0A6L5WIC5_9BACT</name>
<gene>
    <name evidence="6" type="primary">tpx</name>
    <name evidence="8" type="ORF">F1B92_03260</name>
</gene>
<evidence type="ECO:0000256" key="3">
    <source>
        <dbReference type="ARBA" id="ARBA00023002"/>
    </source>
</evidence>
<feature type="disulfide bond" description="Redox-active" evidence="6">
    <location>
        <begin position="60"/>
        <end position="94"/>
    </location>
</feature>
<comment type="function">
    <text evidence="6">Thiol-specific peroxidase that catalyzes the reduction of hydrogen peroxide and organic hydroperoxides to water and alcohols, respectively. Plays a role in cell protection against oxidative stress by detoxifying peroxides.</text>
</comment>
<evidence type="ECO:0000256" key="5">
    <source>
        <dbReference type="ARBA" id="ARBA00023284"/>
    </source>
</evidence>
<comment type="similarity">
    <text evidence="6">Belongs to the peroxiredoxin family. Tpx subfamily.</text>
</comment>
<comment type="subunit">
    <text evidence="6">Homodimer.</text>
</comment>